<evidence type="ECO:0000256" key="6">
    <source>
        <dbReference type="ARBA" id="ARBA00022840"/>
    </source>
</evidence>
<evidence type="ECO:0000256" key="1">
    <source>
        <dbReference type="ARBA" id="ARBA00012513"/>
    </source>
</evidence>
<dbReference type="GO" id="GO:0035556">
    <property type="term" value="P:intracellular signal transduction"/>
    <property type="evidence" value="ECO:0007669"/>
    <property type="project" value="TreeGrafter"/>
</dbReference>
<dbReference type="GO" id="GO:0005524">
    <property type="term" value="F:ATP binding"/>
    <property type="evidence" value="ECO:0007669"/>
    <property type="project" value="UniProtKB-KW"/>
</dbReference>
<evidence type="ECO:0000256" key="3">
    <source>
        <dbReference type="ARBA" id="ARBA00022679"/>
    </source>
</evidence>
<evidence type="ECO:0000256" key="7">
    <source>
        <dbReference type="ARBA" id="ARBA00047899"/>
    </source>
</evidence>
<dbReference type="GO" id="GO:0005634">
    <property type="term" value="C:nucleus"/>
    <property type="evidence" value="ECO:0007669"/>
    <property type="project" value="TreeGrafter"/>
</dbReference>
<evidence type="ECO:0000256" key="4">
    <source>
        <dbReference type="ARBA" id="ARBA00022741"/>
    </source>
</evidence>
<dbReference type="PANTHER" id="PTHR24419:SF18">
    <property type="entry name" value="SERINE_THREONINE-PROTEIN KINASE HASPIN"/>
    <property type="match status" value="1"/>
</dbReference>
<evidence type="ECO:0000259" key="10">
    <source>
        <dbReference type="SMART" id="SM01331"/>
    </source>
</evidence>
<feature type="compositionally biased region" description="Low complexity" evidence="9">
    <location>
        <begin position="1"/>
        <end position="11"/>
    </location>
</feature>
<dbReference type="GO" id="GO:0000278">
    <property type="term" value="P:mitotic cell cycle"/>
    <property type="evidence" value="ECO:0007669"/>
    <property type="project" value="TreeGrafter"/>
</dbReference>
<evidence type="ECO:0000256" key="8">
    <source>
        <dbReference type="ARBA" id="ARBA00048679"/>
    </source>
</evidence>
<dbReference type="PANTHER" id="PTHR24419">
    <property type="entry name" value="INTERLEUKIN-1 RECEPTOR-ASSOCIATED KINASE"/>
    <property type="match status" value="1"/>
</dbReference>
<dbReference type="Proteomes" id="UP000800036">
    <property type="component" value="Unassembled WGS sequence"/>
</dbReference>
<gene>
    <name evidence="11" type="ORF">BU23DRAFT_562214</name>
</gene>
<dbReference type="GO" id="GO:0005737">
    <property type="term" value="C:cytoplasm"/>
    <property type="evidence" value="ECO:0007669"/>
    <property type="project" value="TreeGrafter"/>
</dbReference>
<feature type="domain" description="Serine/threonine-protein kinase haspin C-terminal" evidence="10">
    <location>
        <begin position="30"/>
        <end position="181"/>
    </location>
</feature>
<proteinExistence type="predicted"/>
<evidence type="ECO:0000256" key="9">
    <source>
        <dbReference type="SAM" id="MobiDB-lite"/>
    </source>
</evidence>
<sequence>MSNGSEVSETPPSTPSGQQEVAFLDLNKDPGLFTGDASEEYQYEIYRYMRGAVLYNDPLKSEPPSAHNVNELRRSPRKTPQHIRFDDWEPWSRASPRKHITDKYFDPPSDIWRSFHPKTNLVWAHFILYKLLDHLGGNEPTGLSDKQIMRNVEASGDDKSDVARKARKLYGALERVADLLEPSALAKKGSLGSMKELAVLAMEKRWLRASDVAGS</sequence>
<keyword evidence="3" id="KW-0808">Transferase</keyword>
<evidence type="ECO:0000256" key="5">
    <source>
        <dbReference type="ARBA" id="ARBA00022777"/>
    </source>
</evidence>
<keyword evidence="5" id="KW-0418">Kinase</keyword>
<keyword evidence="12" id="KW-1185">Reference proteome</keyword>
<evidence type="ECO:0000313" key="11">
    <source>
        <dbReference type="EMBL" id="KAF1964106.1"/>
    </source>
</evidence>
<dbReference type="AlphaFoldDB" id="A0A6A5UMF0"/>
<dbReference type="GO" id="GO:0072354">
    <property type="term" value="F:histone H3T3 kinase activity"/>
    <property type="evidence" value="ECO:0007669"/>
    <property type="project" value="TreeGrafter"/>
</dbReference>
<keyword evidence="2" id="KW-0723">Serine/threonine-protein kinase</keyword>
<dbReference type="EMBL" id="ML976806">
    <property type="protein sequence ID" value="KAF1964106.1"/>
    <property type="molecule type" value="Genomic_DNA"/>
</dbReference>
<dbReference type="Gene3D" id="1.10.510.10">
    <property type="entry name" value="Transferase(Phosphotransferase) domain 1"/>
    <property type="match status" value="1"/>
</dbReference>
<dbReference type="EC" id="2.7.11.1" evidence="1"/>
<organism evidence="11 12">
    <name type="scientific">Bimuria novae-zelandiae CBS 107.79</name>
    <dbReference type="NCBI Taxonomy" id="1447943"/>
    <lineage>
        <taxon>Eukaryota</taxon>
        <taxon>Fungi</taxon>
        <taxon>Dikarya</taxon>
        <taxon>Ascomycota</taxon>
        <taxon>Pezizomycotina</taxon>
        <taxon>Dothideomycetes</taxon>
        <taxon>Pleosporomycetidae</taxon>
        <taxon>Pleosporales</taxon>
        <taxon>Massarineae</taxon>
        <taxon>Didymosphaeriaceae</taxon>
        <taxon>Bimuria</taxon>
    </lineage>
</organism>
<dbReference type="OrthoDB" id="21018at2759"/>
<dbReference type="SMART" id="SM01331">
    <property type="entry name" value="DUF3635"/>
    <property type="match status" value="1"/>
</dbReference>
<keyword evidence="6" id="KW-0067">ATP-binding</keyword>
<accession>A0A6A5UMF0</accession>
<keyword evidence="4" id="KW-0547">Nucleotide-binding</keyword>
<reference evidence="11" key="1">
    <citation type="journal article" date="2020" name="Stud. Mycol.">
        <title>101 Dothideomycetes genomes: a test case for predicting lifestyles and emergence of pathogens.</title>
        <authorList>
            <person name="Haridas S."/>
            <person name="Albert R."/>
            <person name="Binder M."/>
            <person name="Bloem J."/>
            <person name="Labutti K."/>
            <person name="Salamov A."/>
            <person name="Andreopoulos B."/>
            <person name="Baker S."/>
            <person name="Barry K."/>
            <person name="Bills G."/>
            <person name="Bluhm B."/>
            <person name="Cannon C."/>
            <person name="Castanera R."/>
            <person name="Culley D."/>
            <person name="Daum C."/>
            <person name="Ezra D."/>
            <person name="Gonzalez J."/>
            <person name="Henrissat B."/>
            <person name="Kuo A."/>
            <person name="Liang C."/>
            <person name="Lipzen A."/>
            <person name="Lutzoni F."/>
            <person name="Magnuson J."/>
            <person name="Mondo S."/>
            <person name="Nolan M."/>
            <person name="Ohm R."/>
            <person name="Pangilinan J."/>
            <person name="Park H.-J."/>
            <person name="Ramirez L."/>
            <person name="Alfaro M."/>
            <person name="Sun H."/>
            <person name="Tritt A."/>
            <person name="Yoshinaga Y."/>
            <person name="Zwiers L.-H."/>
            <person name="Turgeon B."/>
            <person name="Goodwin S."/>
            <person name="Spatafora J."/>
            <person name="Crous P."/>
            <person name="Grigoriev I."/>
        </authorList>
    </citation>
    <scope>NUCLEOTIDE SEQUENCE</scope>
    <source>
        <strain evidence="11">CBS 107.79</strain>
    </source>
</reference>
<evidence type="ECO:0000256" key="2">
    <source>
        <dbReference type="ARBA" id="ARBA00022527"/>
    </source>
</evidence>
<comment type="catalytic activity">
    <reaction evidence="8">
        <text>L-seryl-[protein] + ATP = O-phospho-L-seryl-[protein] + ADP + H(+)</text>
        <dbReference type="Rhea" id="RHEA:17989"/>
        <dbReference type="Rhea" id="RHEA-COMP:9863"/>
        <dbReference type="Rhea" id="RHEA-COMP:11604"/>
        <dbReference type="ChEBI" id="CHEBI:15378"/>
        <dbReference type="ChEBI" id="CHEBI:29999"/>
        <dbReference type="ChEBI" id="CHEBI:30616"/>
        <dbReference type="ChEBI" id="CHEBI:83421"/>
        <dbReference type="ChEBI" id="CHEBI:456216"/>
        <dbReference type="EC" id="2.7.11.1"/>
    </reaction>
</comment>
<feature type="region of interest" description="Disordered" evidence="9">
    <location>
        <begin position="1"/>
        <end position="35"/>
    </location>
</feature>
<evidence type="ECO:0000313" key="12">
    <source>
        <dbReference type="Proteomes" id="UP000800036"/>
    </source>
</evidence>
<protein>
    <recommendedName>
        <fullName evidence="1">non-specific serine/threonine protein kinase</fullName>
        <ecNumber evidence="1">2.7.11.1</ecNumber>
    </recommendedName>
</protein>
<name>A0A6A5UMF0_9PLEO</name>
<comment type="catalytic activity">
    <reaction evidence="7">
        <text>L-threonyl-[protein] + ATP = O-phospho-L-threonyl-[protein] + ADP + H(+)</text>
        <dbReference type="Rhea" id="RHEA:46608"/>
        <dbReference type="Rhea" id="RHEA-COMP:11060"/>
        <dbReference type="Rhea" id="RHEA-COMP:11605"/>
        <dbReference type="ChEBI" id="CHEBI:15378"/>
        <dbReference type="ChEBI" id="CHEBI:30013"/>
        <dbReference type="ChEBI" id="CHEBI:30616"/>
        <dbReference type="ChEBI" id="CHEBI:61977"/>
        <dbReference type="ChEBI" id="CHEBI:456216"/>
        <dbReference type="EC" id="2.7.11.1"/>
    </reaction>
</comment>
<dbReference type="InterPro" id="IPR024604">
    <property type="entry name" value="GSG2_C"/>
</dbReference>